<dbReference type="InterPro" id="IPR057754">
    <property type="entry name" value="PI4-kinase_beta/PIK1_cat"/>
</dbReference>
<evidence type="ECO:0000256" key="2">
    <source>
        <dbReference type="ARBA" id="ARBA00012169"/>
    </source>
</evidence>
<comment type="caution">
    <text evidence="7">The sequence shown here is derived from an EMBL/GenBank/DDBJ whole genome shotgun (WGS) entry which is preliminary data.</text>
</comment>
<dbReference type="FunFam" id="1.10.1070.11:FF:000016">
    <property type="entry name" value="PIK1p Phosphatidylinositol 4-kinase"/>
    <property type="match status" value="1"/>
</dbReference>
<dbReference type="Pfam" id="PF00454">
    <property type="entry name" value="PI3_PI4_kinase"/>
    <property type="match status" value="1"/>
</dbReference>
<dbReference type="GO" id="GO:0004430">
    <property type="term" value="F:1-phosphatidylinositol 4-kinase activity"/>
    <property type="evidence" value="ECO:0007669"/>
    <property type="project" value="UniProtKB-EC"/>
</dbReference>
<dbReference type="InterPro" id="IPR000403">
    <property type="entry name" value="PI3/4_kinase_cat_dom"/>
</dbReference>
<dbReference type="OrthoDB" id="10264149at2759"/>
<dbReference type="Proteomes" id="UP000693970">
    <property type="component" value="Unassembled WGS sequence"/>
</dbReference>
<evidence type="ECO:0000313" key="7">
    <source>
        <dbReference type="EMBL" id="KAG7354431.1"/>
    </source>
</evidence>
<feature type="region of interest" description="Disordered" evidence="5">
    <location>
        <begin position="831"/>
        <end position="859"/>
    </location>
</feature>
<feature type="compositionally biased region" description="Basic and acidic residues" evidence="5">
    <location>
        <begin position="974"/>
        <end position="987"/>
    </location>
</feature>
<feature type="region of interest" description="Disordered" evidence="5">
    <location>
        <begin position="251"/>
        <end position="294"/>
    </location>
</feature>
<dbReference type="CDD" id="cd05168">
    <property type="entry name" value="PI4Kc_III_beta"/>
    <property type="match status" value="1"/>
</dbReference>
<dbReference type="PROSITE" id="PS50290">
    <property type="entry name" value="PI3_4_KINASE_3"/>
    <property type="match status" value="1"/>
</dbReference>
<name>A0A9K3PPJ5_9STRA</name>
<sequence>MSTSYMTTMTGSSYTMAKRNGGVCQGSLWRTVDANTGSSEGTASSALISSSSSSFALLVGVQLICYESVASRKMGHHPIATYSVVGASAMSNDPTAFRVVTDQGSHLLCSTPTRSCRDVWLSALYAGLECRLQPFNSTNNNNNLPPHRHSDPSQRLMSRVRPKLRGSVLQRSQRYCHSCGKLERLEFPLSPNPAPLPQYGIEERVELCYKCDLAQGMVDHCHWLEELYQTQQQEQNAMLEARNLILSKLEEEEEEEENVAAYESSENGENDASTQQQPPPSNTQQPDRDENGRLLPKSHTLQLQPLSHNLVSEVMDSSKGLSLQRLSPTLKSLCSQFQQGMIGVLEFLELLEHAMGIRDPAMAELKKQAFRVAGDMGTALKLLYEQCLPPDPSLGSGEDGLIESKSSHHLKDESTDPNANSIELLQCILEFFLDLVEEGELPTLAFFWPQISNIHLQMLPPQDTTSLQKIELLEDFLLTVASKYSIHLAIELVWSHVADLEDALSGNHNTTATCGLRKSAVLRFLCELESLLFDFDTGWGGGSVTLGQFLSPSNHQIDLLKASMERIQSYRLAAEHDRLSRSHRLHKLQSHVEQPVASPESLAQEALRIAKNADYLSSHLAFTKRLCDTAEKLRFLPVEDRNSALEEELAKLNASGTMGGDPLNRIKRSVQDHIRVVRIPTTEGHVFRSKERTPVLLLVEILDEGAEESLSSEDLKEYKEGPDCSTPDEVTTVDGATLQPQNADVSKEEEKKEVNCSESDQDVETTEVTASLGDVRTENEDETSEHTPKFQIQTEKESDQTPRTPICPQPEEGAYVNETTALDEIAPSSSLQNKMESMHSYQSEASTSMAGSQDGIHDDVNSTRHALRRFDSPRAEPKIVTPTTSKAVVETLVTNVVAKQLDLPNLIQSDIEEGDEEAEEEDSDERDVRTKDGERPNESKTEEVHMSHQLSPTKKTELSKPSKMSTLTKTGSQKPDRGKKLSKTGDTRREVLNAIMMKGMSGSHVIAEQAASGAQRHLQDLERRVAVEALLTGDSDVGKESGKHSDQDEKRQELLSLGIRSASSDDLDTVNPITDDDETMEAIRLILIQYRVANGSISANDAAAALAPRPRANSKSNGKSTMMHFGKEFPEIDAGDIDERLVGCGVLPPAVLQALTLWKGGMITNGELLELVKKDLEFEKNAKEVFGQNTEKLNEDSAFWGRFAFGERWAEKRSRLAALSPDSNRPGWDLNGIIVKSNDDLRQESFIMQLIELCQEAFQEADLELWMLPYRIISTGRTTGIIEMVRNAMSFDALKKRPGYGSGGLREHLHRMTQYAANPSEAFQSAQRNFVRSLAAYSLLSYLFLFKDRHNGNLLLDTAGHVIHIDFGFVFGVAPGGSFSLEMSTPFKLTEEMIEVMDGLRSSLFSEFVTLFCCGFLALQAHCDTFMTLVEVTARGSTFKCFEGRDTAEIVGKLRERFRPELGKEDSIAHVLDIIKEAIGSYGTKQYDYFQYISQGIAM</sequence>
<proteinExistence type="predicted"/>
<keyword evidence="8" id="KW-1185">Reference proteome</keyword>
<dbReference type="InterPro" id="IPR018936">
    <property type="entry name" value="PI3/4_kinase_CS"/>
</dbReference>
<reference evidence="7" key="1">
    <citation type="journal article" date="2021" name="Sci. Rep.">
        <title>Diploid genomic architecture of Nitzschia inconspicua, an elite biomass production diatom.</title>
        <authorList>
            <person name="Oliver A."/>
            <person name="Podell S."/>
            <person name="Pinowska A."/>
            <person name="Traller J.C."/>
            <person name="Smith S.R."/>
            <person name="McClure R."/>
            <person name="Beliaev A."/>
            <person name="Bohutskyi P."/>
            <person name="Hill E.A."/>
            <person name="Rabines A."/>
            <person name="Zheng H."/>
            <person name="Allen L.Z."/>
            <person name="Kuo A."/>
            <person name="Grigoriev I.V."/>
            <person name="Allen A.E."/>
            <person name="Hazlebeck D."/>
            <person name="Allen E.E."/>
        </authorList>
    </citation>
    <scope>NUCLEOTIDE SEQUENCE</scope>
    <source>
        <strain evidence="7">Hildebrandi</strain>
    </source>
</reference>
<evidence type="ECO:0000256" key="3">
    <source>
        <dbReference type="ARBA" id="ARBA00022679"/>
    </source>
</evidence>
<dbReference type="GO" id="GO:0046854">
    <property type="term" value="P:phosphatidylinositol phosphate biosynthetic process"/>
    <property type="evidence" value="ECO:0007669"/>
    <property type="project" value="InterPro"/>
</dbReference>
<feature type="compositionally biased region" description="Basic and acidic residues" evidence="5">
    <location>
        <begin position="713"/>
        <end position="722"/>
    </location>
</feature>
<dbReference type="GO" id="GO:0016020">
    <property type="term" value="C:membrane"/>
    <property type="evidence" value="ECO:0007669"/>
    <property type="project" value="TreeGrafter"/>
</dbReference>
<dbReference type="SMART" id="SM00146">
    <property type="entry name" value="PI3Kc"/>
    <property type="match status" value="1"/>
</dbReference>
<dbReference type="PROSITE" id="PS00915">
    <property type="entry name" value="PI3_4_KINASE_1"/>
    <property type="match status" value="1"/>
</dbReference>
<feature type="compositionally biased region" description="Polar residues" evidence="5">
    <location>
        <begin position="962"/>
        <end position="973"/>
    </location>
</feature>
<feature type="domain" description="PI3K/PI4K catalytic" evidence="6">
    <location>
        <begin position="1207"/>
        <end position="1483"/>
    </location>
</feature>
<dbReference type="GO" id="GO:0048015">
    <property type="term" value="P:phosphatidylinositol-mediated signaling"/>
    <property type="evidence" value="ECO:0007669"/>
    <property type="project" value="TreeGrafter"/>
</dbReference>
<feature type="region of interest" description="Disordered" evidence="5">
    <location>
        <begin position="1032"/>
        <end position="1051"/>
    </location>
</feature>
<reference evidence="7" key="2">
    <citation type="submission" date="2021-04" db="EMBL/GenBank/DDBJ databases">
        <authorList>
            <person name="Podell S."/>
        </authorList>
    </citation>
    <scope>NUCLEOTIDE SEQUENCE</scope>
    <source>
        <strain evidence="7">Hildebrandi</strain>
    </source>
</reference>
<dbReference type="PANTHER" id="PTHR10048:SF22">
    <property type="entry name" value="PHOSPHATIDYLINOSITOL 4-KINASE BETA"/>
    <property type="match status" value="1"/>
</dbReference>
<evidence type="ECO:0000256" key="5">
    <source>
        <dbReference type="SAM" id="MobiDB-lite"/>
    </source>
</evidence>
<comment type="catalytic activity">
    <reaction evidence="1">
        <text>a 1,2-diacyl-sn-glycero-3-phospho-(1D-myo-inositol) + ATP = a 1,2-diacyl-sn-glycero-3-phospho-(1D-myo-inositol 4-phosphate) + ADP + H(+)</text>
        <dbReference type="Rhea" id="RHEA:19877"/>
        <dbReference type="ChEBI" id="CHEBI:15378"/>
        <dbReference type="ChEBI" id="CHEBI:30616"/>
        <dbReference type="ChEBI" id="CHEBI:57880"/>
        <dbReference type="ChEBI" id="CHEBI:58178"/>
        <dbReference type="ChEBI" id="CHEBI:456216"/>
        <dbReference type="EC" id="2.7.1.67"/>
    </reaction>
</comment>
<gene>
    <name evidence="7" type="ORF">IV203_003787</name>
</gene>
<dbReference type="PANTHER" id="PTHR10048">
    <property type="entry name" value="PHOSPHATIDYLINOSITOL KINASE"/>
    <property type="match status" value="1"/>
</dbReference>
<feature type="region of interest" description="Disordered" evidence="5">
    <location>
        <begin position="911"/>
        <end position="987"/>
    </location>
</feature>
<evidence type="ECO:0000256" key="4">
    <source>
        <dbReference type="ARBA" id="ARBA00022777"/>
    </source>
</evidence>
<feature type="compositionally biased region" description="Acidic residues" evidence="5">
    <location>
        <begin position="911"/>
        <end position="925"/>
    </location>
</feature>
<evidence type="ECO:0000313" key="8">
    <source>
        <dbReference type="Proteomes" id="UP000693970"/>
    </source>
</evidence>
<dbReference type="EMBL" id="JAGRRH010000016">
    <property type="protein sequence ID" value="KAG7354431.1"/>
    <property type="molecule type" value="Genomic_DNA"/>
</dbReference>
<feature type="compositionally biased region" description="Basic and acidic residues" evidence="5">
    <location>
        <begin position="1036"/>
        <end position="1051"/>
    </location>
</feature>
<feature type="region of interest" description="Disordered" evidence="5">
    <location>
        <begin position="708"/>
        <end position="812"/>
    </location>
</feature>
<dbReference type="EC" id="2.7.1.67" evidence="2"/>
<feature type="compositionally biased region" description="Basic and acidic residues" evidence="5">
    <location>
        <begin position="784"/>
        <end position="800"/>
    </location>
</feature>
<protein>
    <recommendedName>
        <fullName evidence="2">1-phosphatidylinositol 4-kinase</fullName>
        <ecNumber evidence="2">2.7.1.67</ecNumber>
    </recommendedName>
</protein>
<keyword evidence="3" id="KW-0808">Transferase</keyword>
<feature type="compositionally biased region" description="Basic and acidic residues" evidence="5">
    <location>
        <begin position="745"/>
        <end position="755"/>
    </location>
</feature>
<accession>A0A9K3PPJ5</accession>
<evidence type="ECO:0000259" key="6">
    <source>
        <dbReference type="PROSITE" id="PS50290"/>
    </source>
</evidence>
<organism evidence="7 8">
    <name type="scientific">Nitzschia inconspicua</name>
    <dbReference type="NCBI Taxonomy" id="303405"/>
    <lineage>
        <taxon>Eukaryota</taxon>
        <taxon>Sar</taxon>
        <taxon>Stramenopiles</taxon>
        <taxon>Ochrophyta</taxon>
        <taxon>Bacillariophyta</taxon>
        <taxon>Bacillariophyceae</taxon>
        <taxon>Bacillariophycidae</taxon>
        <taxon>Bacillariales</taxon>
        <taxon>Bacillariaceae</taxon>
        <taxon>Nitzschia</taxon>
    </lineage>
</organism>
<feature type="compositionally biased region" description="Polar residues" evidence="5">
    <location>
        <begin position="831"/>
        <end position="851"/>
    </location>
</feature>
<dbReference type="GO" id="GO:0005737">
    <property type="term" value="C:cytoplasm"/>
    <property type="evidence" value="ECO:0007669"/>
    <property type="project" value="TreeGrafter"/>
</dbReference>
<dbReference type="InterPro" id="IPR015433">
    <property type="entry name" value="PI3/4_kinase"/>
</dbReference>
<keyword evidence="4" id="KW-0418">Kinase</keyword>
<feature type="compositionally biased region" description="Basic and acidic residues" evidence="5">
    <location>
        <begin position="926"/>
        <end position="946"/>
    </location>
</feature>
<evidence type="ECO:0000256" key="1">
    <source>
        <dbReference type="ARBA" id="ARBA00001686"/>
    </source>
</evidence>